<evidence type="ECO:0000313" key="1">
    <source>
        <dbReference type="EMBL" id="GFG68561.1"/>
    </source>
</evidence>
<gene>
    <name evidence="1" type="ORF">MSEN_02810</name>
</gene>
<protein>
    <recommendedName>
        <fullName evidence="3">Pyridine nucleotide-disulfide oxidoreductase</fullName>
    </recommendedName>
</protein>
<dbReference type="RefSeq" id="WP_085085117.1">
    <property type="nucleotide sequence ID" value="NZ_BLKV01000001.1"/>
</dbReference>
<proteinExistence type="predicted"/>
<accession>A0A7I9XF21</accession>
<reference evidence="1 2" key="1">
    <citation type="journal article" date="2019" name="Emerg. Microbes Infect.">
        <title>Comprehensive subspecies identification of 175 nontuberculous mycobacteria species based on 7547 genomic profiles.</title>
        <authorList>
            <person name="Matsumoto Y."/>
            <person name="Kinjo T."/>
            <person name="Motooka D."/>
            <person name="Nabeya D."/>
            <person name="Jung N."/>
            <person name="Uechi K."/>
            <person name="Horii T."/>
            <person name="Iida T."/>
            <person name="Fujita J."/>
            <person name="Nakamura S."/>
        </authorList>
    </citation>
    <scope>NUCLEOTIDE SEQUENCE [LARGE SCALE GENOMIC DNA]</scope>
    <source>
        <strain evidence="1 2">JCM 16017</strain>
    </source>
</reference>
<name>A0A7I9XF21_9MYCO</name>
<evidence type="ECO:0008006" key="3">
    <source>
        <dbReference type="Google" id="ProtNLM"/>
    </source>
</evidence>
<sequence>MDISADDVRRLLGANEADDPVLVLIEGRLEIVPAAELTSGKYRGALRVASRDEIIERTGGGEAVSDRELDDQARALNTAVRNLGG</sequence>
<comment type="caution">
    <text evidence="1">The sequence shown here is derived from an EMBL/GenBank/DDBJ whole genome shotgun (WGS) entry which is preliminary data.</text>
</comment>
<organism evidence="1 2">
    <name type="scientific">Mycolicibacter senuensis</name>
    <dbReference type="NCBI Taxonomy" id="386913"/>
    <lineage>
        <taxon>Bacteria</taxon>
        <taxon>Bacillati</taxon>
        <taxon>Actinomycetota</taxon>
        <taxon>Actinomycetes</taxon>
        <taxon>Mycobacteriales</taxon>
        <taxon>Mycobacteriaceae</taxon>
        <taxon>Mycolicibacter</taxon>
    </lineage>
</organism>
<dbReference type="EMBL" id="BLKV01000001">
    <property type="protein sequence ID" value="GFG68561.1"/>
    <property type="molecule type" value="Genomic_DNA"/>
</dbReference>
<evidence type="ECO:0000313" key="2">
    <source>
        <dbReference type="Proteomes" id="UP000465263"/>
    </source>
</evidence>
<dbReference type="AlphaFoldDB" id="A0A7I9XF21"/>
<keyword evidence="2" id="KW-1185">Reference proteome</keyword>
<dbReference type="OrthoDB" id="3430612at2"/>
<dbReference type="Proteomes" id="UP000465263">
    <property type="component" value="Unassembled WGS sequence"/>
</dbReference>